<dbReference type="InterPro" id="IPR020904">
    <property type="entry name" value="Sc_DH/Rdtase_CS"/>
</dbReference>
<dbReference type="NCBIfam" id="NF004529">
    <property type="entry name" value="PRK05876.1"/>
    <property type="match status" value="1"/>
</dbReference>
<feature type="domain" description="Ketoreductase" evidence="4">
    <location>
        <begin position="25"/>
        <end position="208"/>
    </location>
</feature>
<dbReference type="FunFam" id="3.40.50.720:FF:000084">
    <property type="entry name" value="Short-chain dehydrogenase reductase"/>
    <property type="match status" value="1"/>
</dbReference>
<dbReference type="Pfam" id="PF00106">
    <property type="entry name" value="adh_short"/>
    <property type="match status" value="1"/>
</dbReference>
<dbReference type="Gene3D" id="3.40.50.720">
    <property type="entry name" value="NAD(P)-binding Rossmann-like Domain"/>
    <property type="match status" value="1"/>
</dbReference>
<sequence>MMPLTPAPAGREYALESMDGFEGRGAVITGGASGIGLATATEFARRGARLVLADVDKQALEQAVTNLKADGFEAHGVACDVRHLEQMVHLADEAFRLLGQVDIVFSNAGIVVAGPLVDMTHEDWRWVIDIDLWGSIHAVEAFVPKLLEQGKGGHVAFTASFAGLVPNAGLGAYGVAKYGVVGLAETLAREVKDKGIGVSVLCPMVIETKLVSNSERIRGADDGLASTPDVTSAFGPLPPTQDETVSVDAVARLTADAILANRLYVLPHGAARTSVQRRFERIDRTFDDQAAEGWTH</sequence>
<dbReference type="Proteomes" id="UP000240988">
    <property type="component" value="Unassembled WGS sequence"/>
</dbReference>
<reference evidence="5 6" key="1">
    <citation type="submission" date="2017-01" db="EMBL/GenBank/DDBJ databases">
        <authorList>
            <consortium name="Urmite Genomes"/>
        </authorList>
    </citation>
    <scope>NUCLEOTIDE SEQUENCE [LARGE SCALE GENOMIC DNA]</scope>
    <source>
        <strain evidence="5 6">AB57</strain>
    </source>
</reference>
<evidence type="ECO:0000259" key="4">
    <source>
        <dbReference type="SMART" id="SM00822"/>
    </source>
</evidence>
<evidence type="ECO:0000313" key="6">
    <source>
        <dbReference type="Proteomes" id="UP000240988"/>
    </source>
</evidence>
<dbReference type="InterPro" id="IPR002347">
    <property type="entry name" value="SDR_fam"/>
</dbReference>
<comment type="similarity">
    <text evidence="1 3">Belongs to the short-chain dehydrogenases/reductases (SDR) family.</text>
</comment>
<evidence type="ECO:0000256" key="1">
    <source>
        <dbReference type="ARBA" id="ARBA00006484"/>
    </source>
</evidence>
<protein>
    <submittedName>
        <fullName evidence="5">NAD(P)-dependent dehydrogenase, short-chain alcohol dehydrogenase family</fullName>
    </submittedName>
</protein>
<proteinExistence type="inferred from homology"/>
<dbReference type="InterPro" id="IPR036291">
    <property type="entry name" value="NAD(P)-bd_dom_sf"/>
</dbReference>
<dbReference type="PANTHER" id="PTHR44196:SF1">
    <property type="entry name" value="DEHYDROGENASE_REDUCTASE SDR FAMILY MEMBER 7B"/>
    <property type="match status" value="1"/>
</dbReference>
<dbReference type="GO" id="GO:0016491">
    <property type="term" value="F:oxidoreductase activity"/>
    <property type="evidence" value="ECO:0007669"/>
    <property type="project" value="UniProtKB-KW"/>
</dbReference>
<dbReference type="CDD" id="cd05233">
    <property type="entry name" value="SDR_c"/>
    <property type="match status" value="1"/>
</dbReference>
<evidence type="ECO:0000256" key="3">
    <source>
        <dbReference type="RuleBase" id="RU000363"/>
    </source>
</evidence>
<dbReference type="AlphaFoldDB" id="A0A2U3NSS7"/>
<evidence type="ECO:0000313" key="5">
    <source>
        <dbReference type="EMBL" id="SPM34570.1"/>
    </source>
</evidence>
<dbReference type="PANTHER" id="PTHR44196">
    <property type="entry name" value="DEHYDROGENASE/REDUCTASE SDR FAMILY MEMBER 7B"/>
    <property type="match status" value="1"/>
</dbReference>
<dbReference type="SUPFAM" id="SSF51735">
    <property type="entry name" value="NAD(P)-binding Rossmann-fold domains"/>
    <property type="match status" value="1"/>
</dbReference>
<dbReference type="InterPro" id="IPR057326">
    <property type="entry name" value="KR_dom"/>
</dbReference>
<evidence type="ECO:0000256" key="2">
    <source>
        <dbReference type="ARBA" id="ARBA00023002"/>
    </source>
</evidence>
<dbReference type="PROSITE" id="PS00061">
    <property type="entry name" value="ADH_SHORT"/>
    <property type="match status" value="1"/>
</dbReference>
<keyword evidence="6" id="KW-1185">Reference proteome</keyword>
<accession>A0A2U3NSS7</accession>
<dbReference type="STRING" id="1841860.GCA_900157375_02393"/>
<name>A0A2U3NSS7_9MYCO</name>
<dbReference type="GO" id="GO:0016020">
    <property type="term" value="C:membrane"/>
    <property type="evidence" value="ECO:0007669"/>
    <property type="project" value="TreeGrafter"/>
</dbReference>
<dbReference type="SMART" id="SM00822">
    <property type="entry name" value="PKS_KR"/>
    <property type="match status" value="1"/>
</dbReference>
<dbReference type="PRINTS" id="PR00081">
    <property type="entry name" value="GDHRDH"/>
</dbReference>
<dbReference type="PRINTS" id="PR00080">
    <property type="entry name" value="SDRFAMILY"/>
</dbReference>
<keyword evidence="2" id="KW-0560">Oxidoreductase</keyword>
<dbReference type="EMBL" id="FUFA01000004">
    <property type="protein sequence ID" value="SPM34570.1"/>
    <property type="molecule type" value="Genomic_DNA"/>
</dbReference>
<gene>
    <name evidence="5" type="ORF">MRAB57_2390</name>
</gene>
<organism evidence="5 6">
    <name type="scientific">Mycobacterium rhizamassiliense</name>
    <dbReference type="NCBI Taxonomy" id="1841860"/>
    <lineage>
        <taxon>Bacteria</taxon>
        <taxon>Bacillati</taxon>
        <taxon>Actinomycetota</taxon>
        <taxon>Actinomycetes</taxon>
        <taxon>Mycobacteriales</taxon>
        <taxon>Mycobacteriaceae</taxon>
        <taxon>Mycobacterium</taxon>
    </lineage>
</organism>